<dbReference type="GeneID" id="20220446"/>
<keyword evidence="13" id="KW-1185">Reference proteome</keyword>
<evidence type="ECO:0000256" key="6">
    <source>
        <dbReference type="ARBA" id="ARBA00022958"/>
    </source>
</evidence>
<dbReference type="Gene3D" id="1.20.1530.20">
    <property type="match status" value="1"/>
</dbReference>
<dbReference type="RefSeq" id="XP_009038087.1">
    <property type="nucleotide sequence ID" value="XM_009039839.1"/>
</dbReference>
<dbReference type="InParanoid" id="F0YC10"/>
<evidence type="ECO:0000256" key="1">
    <source>
        <dbReference type="ARBA" id="ARBA00004141"/>
    </source>
</evidence>
<dbReference type="KEGG" id="aaf:AURANDRAFT_27946"/>
<feature type="transmembrane region" description="Helical" evidence="10">
    <location>
        <begin position="194"/>
        <end position="217"/>
    </location>
</feature>
<dbReference type="GO" id="GO:1902600">
    <property type="term" value="P:proton transmembrane transport"/>
    <property type="evidence" value="ECO:0007669"/>
    <property type="project" value="InterPro"/>
</dbReference>
<evidence type="ECO:0000256" key="2">
    <source>
        <dbReference type="ARBA" id="ARBA00022448"/>
    </source>
</evidence>
<dbReference type="AlphaFoldDB" id="F0YC10"/>
<keyword evidence="7 10" id="KW-1133">Transmembrane helix</keyword>
<dbReference type="InterPro" id="IPR036291">
    <property type="entry name" value="NAD(P)-bd_dom_sf"/>
</dbReference>
<keyword evidence="6" id="KW-0630">Potassium</keyword>
<reference evidence="12 13" key="1">
    <citation type="journal article" date="2011" name="Proc. Natl. Acad. Sci. U.S.A.">
        <title>Niche of harmful alga Aureococcus anophagefferens revealed through ecogenomics.</title>
        <authorList>
            <person name="Gobler C.J."/>
            <person name="Berry D.L."/>
            <person name="Dyhrman S.T."/>
            <person name="Wilhelm S.W."/>
            <person name="Salamov A."/>
            <person name="Lobanov A.V."/>
            <person name="Zhang Y."/>
            <person name="Collier J.L."/>
            <person name="Wurch L.L."/>
            <person name="Kustka A.B."/>
            <person name="Dill B.D."/>
            <person name="Shah M."/>
            <person name="VerBerkmoes N.C."/>
            <person name="Kuo A."/>
            <person name="Terry A."/>
            <person name="Pangilinan J."/>
            <person name="Lindquist E.A."/>
            <person name="Lucas S."/>
            <person name="Paulsen I.T."/>
            <person name="Hattenrath-Lehmann T.K."/>
            <person name="Talmage S.C."/>
            <person name="Walker E.A."/>
            <person name="Koch F."/>
            <person name="Burson A.M."/>
            <person name="Marcoval M.A."/>
            <person name="Tang Y.Z."/>
            <person name="Lecleir G.R."/>
            <person name="Coyne K.J."/>
            <person name="Berg G.M."/>
            <person name="Bertrand E.M."/>
            <person name="Saito M.A."/>
            <person name="Gladyshev V.N."/>
            <person name="Grigoriev I.V."/>
        </authorList>
    </citation>
    <scope>NUCLEOTIDE SEQUENCE [LARGE SCALE GENOMIC DNA]</scope>
    <source>
        <strain evidence="13">CCMP 1984</strain>
    </source>
</reference>
<dbReference type="InterPro" id="IPR038770">
    <property type="entry name" value="Na+/solute_symporter_sf"/>
</dbReference>
<keyword evidence="2" id="KW-0813">Transport</keyword>
<feature type="transmembrane region" description="Helical" evidence="10">
    <location>
        <begin position="164"/>
        <end position="188"/>
    </location>
</feature>
<feature type="transmembrane region" description="Helical" evidence="10">
    <location>
        <begin position="378"/>
        <end position="401"/>
    </location>
</feature>
<keyword evidence="4" id="KW-0633">Potassium transport</keyword>
<dbReference type="eggNOG" id="KOG1650">
    <property type="taxonomic scope" value="Eukaryota"/>
</dbReference>
<dbReference type="InterPro" id="IPR003148">
    <property type="entry name" value="RCK_N"/>
</dbReference>
<evidence type="ECO:0000256" key="10">
    <source>
        <dbReference type="SAM" id="Phobius"/>
    </source>
</evidence>
<comment type="subcellular location">
    <subcellularLocation>
        <location evidence="1">Membrane</location>
        <topology evidence="1">Multi-pass membrane protein</topology>
    </subcellularLocation>
</comment>
<feature type="domain" description="RCK N-terminal" evidence="11">
    <location>
        <begin position="422"/>
        <end position="539"/>
    </location>
</feature>
<feature type="non-terminal residue" evidence="12">
    <location>
        <position position="540"/>
    </location>
</feature>
<sequence>MAAGLGESWRELAAVGARRDSLVLLLATATVIPLAKRVGLSPILGFLATGVFLGPNGGDIISNLHQAEILAELGVVFFLFEMGLELSVAKIGAMRTEIFGLGFAQFVVTALVLGRAAVAVGAAAGSTVSFAAATAIGGALSLSSSAFVLQLLRDQDELGTSHGRASLGVLLLQDLAVVPLLVLLPLLASGNGGAALAAALGVSALKAVFAILSVEVVGKNVLNTMFARATKSRSQEAFLSVVLLSVLGISAFTEAVGLSATLGAFVAGVCLSETRYVSQVEASVAPLRGLLLGLFFVTVGFSIDVNLLLAKPAAILGLSGGLLALKAGTLFALGRLFRLPGPTALRTGALLAQGGEFGFVAFALATKLELISEPASRVLLTVIALSMAATPLLAGVGGAAATAWARKRRESAADLAAKVRMKDVVVVLGYGAIGRVVTEMLDAKLCKYVVIESDKDKAEKAAAAGRPVFRGDATDGAVLEKYLAGDARLVVVAVNEEQAATDCVTALKKLNAQLPILARAADETHRRRLARLRNVQAVVP</sequence>
<dbReference type="Pfam" id="PF02254">
    <property type="entry name" value="TrkA_N"/>
    <property type="match status" value="1"/>
</dbReference>
<keyword evidence="8" id="KW-0406">Ion transport</keyword>
<feature type="transmembrane region" description="Helical" evidence="10">
    <location>
        <begin position="237"/>
        <end position="253"/>
    </location>
</feature>
<feature type="transmembrane region" description="Helical" evidence="10">
    <location>
        <begin position="98"/>
        <end position="124"/>
    </location>
</feature>
<evidence type="ECO:0000313" key="13">
    <source>
        <dbReference type="Proteomes" id="UP000002729"/>
    </source>
</evidence>
<evidence type="ECO:0000256" key="3">
    <source>
        <dbReference type="ARBA" id="ARBA00022449"/>
    </source>
</evidence>
<dbReference type="EMBL" id="GL833131">
    <property type="protein sequence ID" value="EGB07475.1"/>
    <property type="molecule type" value="Genomic_DNA"/>
</dbReference>
<organism evidence="13">
    <name type="scientific">Aureococcus anophagefferens</name>
    <name type="common">Harmful bloom alga</name>
    <dbReference type="NCBI Taxonomy" id="44056"/>
    <lineage>
        <taxon>Eukaryota</taxon>
        <taxon>Sar</taxon>
        <taxon>Stramenopiles</taxon>
        <taxon>Ochrophyta</taxon>
        <taxon>Pelagophyceae</taxon>
        <taxon>Pelagomonadales</taxon>
        <taxon>Pelagomonadaceae</taxon>
        <taxon>Aureococcus</taxon>
    </lineage>
</organism>
<dbReference type="OrthoDB" id="4834at2759"/>
<dbReference type="PANTHER" id="PTHR46157:SF4">
    <property type="entry name" value="K(+) EFFLUX ANTIPORTER 3, CHLOROPLASTIC"/>
    <property type="match status" value="1"/>
</dbReference>
<keyword evidence="9 10" id="KW-0472">Membrane</keyword>
<feature type="transmembrane region" description="Helical" evidence="10">
    <location>
        <begin position="315"/>
        <end position="337"/>
    </location>
</feature>
<evidence type="ECO:0000256" key="7">
    <source>
        <dbReference type="ARBA" id="ARBA00022989"/>
    </source>
</evidence>
<gene>
    <name evidence="12" type="ORF">AURANDRAFT_27946</name>
</gene>
<dbReference type="Gene3D" id="3.40.50.720">
    <property type="entry name" value="NAD(P)-binding Rossmann-like Domain"/>
    <property type="match status" value="1"/>
</dbReference>
<dbReference type="GO" id="GO:0015297">
    <property type="term" value="F:antiporter activity"/>
    <property type="evidence" value="ECO:0007669"/>
    <property type="project" value="UniProtKB-KW"/>
</dbReference>
<evidence type="ECO:0000259" key="11">
    <source>
        <dbReference type="PROSITE" id="PS51201"/>
    </source>
</evidence>
<protein>
    <recommendedName>
        <fullName evidence="11">RCK N-terminal domain-containing protein</fullName>
    </recommendedName>
</protein>
<feature type="transmembrane region" description="Helical" evidence="10">
    <location>
        <begin position="130"/>
        <end position="152"/>
    </location>
</feature>
<dbReference type="GO" id="GO:0016020">
    <property type="term" value="C:membrane"/>
    <property type="evidence" value="ECO:0007669"/>
    <property type="project" value="UniProtKB-SubCell"/>
</dbReference>
<dbReference type="Proteomes" id="UP000002729">
    <property type="component" value="Unassembled WGS sequence"/>
</dbReference>
<dbReference type="Pfam" id="PF00999">
    <property type="entry name" value="Na_H_Exchanger"/>
    <property type="match status" value="1"/>
</dbReference>
<evidence type="ECO:0000256" key="4">
    <source>
        <dbReference type="ARBA" id="ARBA00022538"/>
    </source>
</evidence>
<dbReference type="PROSITE" id="PS51201">
    <property type="entry name" value="RCK_N"/>
    <property type="match status" value="1"/>
</dbReference>
<evidence type="ECO:0000256" key="9">
    <source>
        <dbReference type="ARBA" id="ARBA00023136"/>
    </source>
</evidence>
<keyword evidence="3" id="KW-0050">Antiport</keyword>
<feature type="transmembrane region" description="Helical" evidence="10">
    <location>
        <begin position="21"/>
        <end position="49"/>
    </location>
</feature>
<dbReference type="InterPro" id="IPR006153">
    <property type="entry name" value="Cation/H_exchanger_TM"/>
</dbReference>
<dbReference type="SUPFAM" id="SSF51735">
    <property type="entry name" value="NAD(P)-binding Rossmann-fold domains"/>
    <property type="match status" value="1"/>
</dbReference>
<proteinExistence type="predicted"/>
<accession>F0YC10</accession>
<feature type="transmembrane region" description="Helical" evidence="10">
    <location>
        <begin position="289"/>
        <end position="309"/>
    </location>
</feature>
<feature type="transmembrane region" description="Helical" evidence="10">
    <location>
        <begin position="349"/>
        <end position="366"/>
    </location>
</feature>
<feature type="transmembrane region" description="Helical" evidence="10">
    <location>
        <begin position="69"/>
        <end position="86"/>
    </location>
</feature>
<evidence type="ECO:0000256" key="5">
    <source>
        <dbReference type="ARBA" id="ARBA00022692"/>
    </source>
</evidence>
<dbReference type="GO" id="GO:0006813">
    <property type="term" value="P:potassium ion transport"/>
    <property type="evidence" value="ECO:0007669"/>
    <property type="project" value="UniProtKB-KW"/>
</dbReference>
<evidence type="ECO:0000313" key="12">
    <source>
        <dbReference type="EMBL" id="EGB07475.1"/>
    </source>
</evidence>
<keyword evidence="5 10" id="KW-0812">Transmembrane</keyword>
<name>F0YC10_AURAN</name>
<dbReference type="OMA" id="AHFRKLD"/>
<dbReference type="PANTHER" id="PTHR46157">
    <property type="entry name" value="K(+) EFFLUX ANTIPORTER 3, CHLOROPLASTIC"/>
    <property type="match status" value="1"/>
</dbReference>
<evidence type="ECO:0000256" key="8">
    <source>
        <dbReference type="ARBA" id="ARBA00023065"/>
    </source>
</evidence>